<reference evidence="2 3" key="1">
    <citation type="journal article" date="2014" name="Int. J. Syst. Evol. Microbiol.">
        <title>Rhodoluna lacicola gen. nov., sp. nov., a planktonic freshwater bacterium with stream-lined genome.</title>
        <authorList>
            <person name="Hahn M."/>
            <person name="Schmidt J."/>
            <person name="Taipale S.J."/>
            <person name="Doolittle W.F."/>
            <person name="Koll U."/>
        </authorList>
    </citation>
    <scope>NUCLEOTIDE SEQUENCE [LARGE SCALE GENOMIC DNA]</scope>
    <source>
        <strain evidence="2 3">MWH-Ta8</strain>
    </source>
</reference>
<feature type="domain" description="NYN" evidence="1">
    <location>
        <begin position="4"/>
        <end position="169"/>
    </location>
</feature>
<dbReference type="eggNOG" id="COG1432">
    <property type="taxonomic scope" value="Bacteria"/>
</dbReference>
<dbReference type="InterPro" id="IPR047140">
    <property type="entry name" value="LabA"/>
</dbReference>
<organism evidence="2 3">
    <name type="scientific">Rhodoluna lacicola</name>
    <dbReference type="NCBI Taxonomy" id="529884"/>
    <lineage>
        <taxon>Bacteria</taxon>
        <taxon>Bacillati</taxon>
        <taxon>Actinomycetota</taxon>
        <taxon>Actinomycetes</taxon>
        <taxon>Micrococcales</taxon>
        <taxon>Microbacteriaceae</taxon>
        <taxon>Luna cluster</taxon>
        <taxon>Luna-1 subcluster</taxon>
        <taxon>Rhodoluna</taxon>
    </lineage>
</organism>
<protein>
    <recommendedName>
        <fullName evidence="1">NYN domain-containing protein</fullName>
    </recommendedName>
</protein>
<dbReference type="InterPro" id="IPR021139">
    <property type="entry name" value="NYN"/>
</dbReference>
<dbReference type="KEGG" id="rla:Rhola_00001110"/>
<dbReference type="AlphaFoldDB" id="A0A060JAN3"/>
<dbReference type="RefSeq" id="WP_038501634.1">
    <property type="nucleotide sequence ID" value="NZ_CP007490.1"/>
</dbReference>
<accession>A0A060JAN3</accession>
<dbReference type="Proteomes" id="UP000067708">
    <property type="component" value="Chromosome"/>
</dbReference>
<proteinExistence type="predicted"/>
<dbReference type="CDD" id="cd18722">
    <property type="entry name" value="PIN_NicB-like"/>
    <property type="match status" value="1"/>
</dbReference>
<dbReference type="PANTHER" id="PTHR35458">
    <property type="entry name" value="SLR0755 PROTEIN"/>
    <property type="match status" value="1"/>
</dbReference>
<dbReference type="HOGENOM" id="CLU_076076_2_0_11"/>
<dbReference type="PANTHER" id="PTHR35458:SF8">
    <property type="entry name" value="SLR0650 PROTEIN"/>
    <property type="match status" value="1"/>
</dbReference>
<sequence length="210" mass="23743">MQKRVVAFIDGFNVYHSVNELGPRSNSLKWLNLYSLVSALIHPTKDTLASVEYFSAEAHWNTNEKRKRHTDYVAALEISGVSTHIGSFKSVKRKCKKCHKTYKTFEENGTDVAIAAAMIKFAHEDKFDKALLFSADSDLVPIIRSLRASHPEKEVFIVTTSSRIRNAKDLRKISNGFISIGAKNFERNLFGSEISNGTQSVLRPKYYDPI</sequence>
<evidence type="ECO:0000313" key="2">
    <source>
        <dbReference type="EMBL" id="AIC46941.1"/>
    </source>
</evidence>
<gene>
    <name evidence="2" type="ORF">Rhola_00001110</name>
</gene>
<evidence type="ECO:0000259" key="1">
    <source>
        <dbReference type="Pfam" id="PF01936"/>
    </source>
</evidence>
<dbReference type="Pfam" id="PF01936">
    <property type="entry name" value="NYN"/>
    <property type="match status" value="1"/>
</dbReference>
<dbReference type="GO" id="GO:0004540">
    <property type="term" value="F:RNA nuclease activity"/>
    <property type="evidence" value="ECO:0007669"/>
    <property type="project" value="InterPro"/>
</dbReference>
<keyword evidence="3" id="KW-1185">Reference proteome</keyword>
<dbReference type="OrthoDB" id="9809421at2"/>
<name>A0A060JAN3_9MICO</name>
<dbReference type="STRING" id="529884.Rhola_00001110"/>
<dbReference type="Gene3D" id="3.40.50.1010">
    <property type="entry name" value="5'-nuclease"/>
    <property type="match status" value="1"/>
</dbReference>
<evidence type="ECO:0000313" key="3">
    <source>
        <dbReference type="Proteomes" id="UP000067708"/>
    </source>
</evidence>
<dbReference type="EMBL" id="CP007490">
    <property type="protein sequence ID" value="AIC46941.1"/>
    <property type="molecule type" value="Genomic_DNA"/>
</dbReference>